<feature type="chain" id="PRO_5018260704" evidence="2">
    <location>
        <begin position="24"/>
        <end position="125"/>
    </location>
</feature>
<dbReference type="RefSeq" id="WP_124877286.1">
    <property type="nucleotide sequence ID" value="NZ_RQJO01000010.1"/>
</dbReference>
<feature type="compositionally biased region" description="Basic and acidic residues" evidence="1">
    <location>
        <begin position="49"/>
        <end position="62"/>
    </location>
</feature>
<feature type="compositionally biased region" description="Polar residues" evidence="1">
    <location>
        <begin position="115"/>
        <end position="125"/>
    </location>
</feature>
<reference evidence="3 4" key="1">
    <citation type="submission" date="2018-11" db="EMBL/GenBank/DDBJ databases">
        <authorList>
            <person name="Zhou Z."/>
            <person name="Wang G."/>
        </authorList>
    </citation>
    <scope>NUCLEOTIDE SEQUENCE [LARGE SCALE GENOMIC DNA]</scope>
    <source>
        <strain evidence="3 4">KCTC52004</strain>
    </source>
</reference>
<feature type="compositionally biased region" description="Basic and acidic residues" evidence="1">
    <location>
        <begin position="74"/>
        <end position="87"/>
    </location>
</feature>
<keyword evidence="2" id="KW-0732">Signal</keyword>
<gene>
    <name evidence="3" type="ORF">EHT25_21750</name>
</gene>
<evidence type="ECO:0000313" key="4">
    <source>
        <dbReference type="Proteomes" id="UP000271925"/>
    </source>
</evidence>
<dbReference type="EMBL" id="RQJO01000010">
    <property type="protein sequence ID" value="RRB00821.1"/>
    <property type="molecule type" value="Genomic_DNA"/>
</dbReference>
<keyword evidence="4" id="KW-1185">Reference proteome</keyword>
<evidence type="ECO:0000256" key="2">
    <source>
        <dbReference type="SAM" id="SignalP"/>
    </source>
</evidence>
<evidence type="ECO:0000256" key="1">
    <source>
        <dbReference type="SAM" id="MobiDB-lite"/>
    </source>
</evidence>
<feature type="signal peptide" evidence="2">
    <location>
        <begin position="1"/>
        <end position="23"/>
    </location>
</feature>
<feature type="region of interest" description="Disordered" evidence="1">
    <location>
        <begin position="21"/>
        <end position="125"/>
    </location>
</feature>
<proteinExistence type="predicted"/>
<feature type="compositionally biased region" description="Polar residues" evidence="1">
    <location>
        <begin position="21"/>
        <end position="43"/>
    </location>
</feature>
<dbReference type="OrthoDB" id="956427at2"/>
<dbReference type="Proteomes" id="UP000271925">
    <property type="component" value="Unassembled WGS sequence"/>
</dbReference>
<organism evidence="3 4">
    <name type="scientific">Larkinella rosea</name>
    <dbReference type="NCBI Taxonomy" id="2025312"/>
    <lineage>
        <taxon>Bacteria</taxon>
        <taxon>Pseudomonadati</taxon>
        <taxon>Bacteroidota</taxon>
        <taxon>Cytophagia</taxon>
        <taxon>Cytophagales</taxon>
        <taxon>Spirosomataceae</taxon>
        <taxon>Larkinella</taxon>
    </lineage>
</organism>
<sequence>MKKVMLMAAVWVGLMATALQTQAQSTSSEGNAANPAQSRNGKMQQPEIEPGRARAKEGREVSGSRPDSNSLSDKFGRSGKQADREARSPSNSDGAVSTKMKAKADPKTKKKRSNGRTFGNTGSEN</sequence>
<accession>A0A3P1BIC4</accession>
<dbReference type="AlphaFoldDB" id="A0A3P1BIC4"/>
<name>A0A3P1BIC4_9BACT</name>
<protein>
    <submittedName>
        <fullName evidence="3">Uncharacterized protein</fullName>
    </submittedName>
</protein>
<evidence type="ECO:0000313" key="3">
    <source>
        <dbReference type="EMBL" id="RRB00821.1"/>
    </source>
</evidence>
<comment type="caution">
    <text evidence="3">The sequence shown here is derived from an EMBL/GenBank/DDBJ whole genome shotgun (WGS) entry which is preliminary data.</text>
</comment>